<evidence type="ECO:0008006" key="11">
    <source>
        <dbReference type="Google" id="ProtNLM"/>
    </source>
</evidence>
<keyword evidence="2" id="KW-1003">Cell membrane</keyword>
<dbReference type="PANTHER" id="PTHR35091">
    <property type="entry name" value="FLAGELLAR PROTEIN FLIL"/>
    <property type="match status" value="1"/>
</dbReference>
<evidence type="ECO:0000256" key="1">
    <source>
        <dbReference type="ARBA" id="ARBA00004162"/>
    </source>
</evidence>
<evidence type="ECO:0000256" key="5">
    <source>
        <dbReference type="ARBA" id="ARBA00022779"/>
    </source>
</evidence>
<evidence type="ECO:0000256" key="9">
    <source>
        <dbReference type="SAM" id="Phobius"/>
    </source>
</evidence>
<dbReference type="PANTHER" id="PTHR35091:SF2">
    <property type="entry name" value="FLAGELLAR PROTEIN FLIL"/>
    <property type="match status" value="1"/>
</dbReference>
<feature type="region of interest" description="Disordered" evidence="8">
    <location>
        <begin position="1"/>
        <end position="24"/>
    </location>
</feature>
<protein>
    <recommendedName>
        <fullName evidence="11">Flagellar protein FliL</fullName>
    </recommendedName>
</protein>
<name>X1V9R9_9ZZZZ</name>
<keyword evidence="5" id="KW-0283">Flagellar rotation</keyword>
<proteinExistence type="predicted"/>
<evidence type="ECO:0000256" key="2">
    <source>
        <dbReference type="ARBA" id="ARBA00022475"/>
    </source>
</evidence>
<keyword evidence="3" id="KW-0145">Chemotaxis</keyword>
<sequence length="108" mass="12017">MAKEEKEERAEEEKAEEKKKKKKGSLLKWVIIAVVVLIVAAAGVFGWMYFANKDPGKKGTATAVQQSPSIGTLWEMKPFIVNLMDDRGERYLKVVIVFEVSGEGAVSE</sequence>
<evidence type="ECO:0000256" key="6">
    <source>
        <dbReference type="ARBA" id="ARBA00022989"/>
    </source>
</evidence>
<feature type="non-terminal residue" evidence="10">
    <location>
        <position position="108"/>
    </location>
</feature>
<reference evidence="10" key="1">
    <citation type="journal article" date="2014" name="Front. Microbiol.">
        <title>High frequency of phylogenetically diverse reductive dehalogenase-homologous genes in deep subseafloor sedimentary metagenomes.</title>
        <authorList>
            <person name="Kawai M."/>
            <person name="Futagami T."/>
            <person name="Toyoda A."/>
            <person name="Takaki Y."/>
            <person name="Nishi S."/>
            <person name="Hori S."/>
            <person name="Arai W."/>
            <person name="Tsubouchi T."/>
            <person name="Morono Y."/>
            <person name="Uchiyama I."/>
            <person name="Ito T."/>
            <person name="Fujiyama A."/>
            <person name="Inagaki F."/>
            <person name="Takami H."/>
        </authorList>
    </citation>
    <scope>NUCLEOTIDE SEQUENCE</scope>
    <source>
        <strain evidence="10">Expedition CK06-06</strain>
    </source>
</reference>
<keyword evidence="7 9" id="KW-0472">Membrane</keyword>
<dbReference type="GO" id="GO:0006935">
    <property type="term" value="P:chemotaxis"/>
    <property type="evidence" value="ECO:0007669"/>
    <property type="project" value="UniProtKB-KW"/>
</dbReference>
<dbReference type="GO" id="GO:0009425">
    <property type="term" value="C:bacterial-type flagellum basal body"/>
    <property type="evidence" value="ECO:0007669"/>
    <property type="project" value="InterPro"/>
</dbReference>
<keyword evidence="4 9" id="KW-0812">Transmembrane</keyword>
<evidence type="ECO:0000256" key="3">
    <source>
        <dbReference type="ARBA" id="ARBA00022500"/>
    </source>
</evidence>
<comment type="subcellular location">
    <subcellularLocation>
        <location evidence="1">Cell membrane</location>
        <topology evidence="1">Single-pass membrane protein</topology>
    </subcellularLocation>
</comment>
<evidence type="ECO:0000313" key="10">
    <source>
        <dbReference type="EMBL" id="GAJ13382.1"/>
    </source>
</evidence>
<dbReference type="EMBL" id="BARW01035091">
    <property type="protein sequence ID" value="GAJ13382.1"/>
    <property type="molecule type" value="Genomic_DNA"/>
</dbReference>
<dbReference type="GO" id="GO:0071978">
    <property type="term" value="P:bacterial-type flagellum-dependent swarming motility"/>
    <property type="evidence" value="ECO:0007669"/>
    <property type="project" value="TreeGrafter"/>
</dbReference>
<evidence type="ECO:0000256" key="7">
    <source>
        <dbReference type="ARBA" id="ARBA00023136"/>
    </source>
</evidence>
<gene>
    <name evidence="10" type="ORF">S12H4_54817</name>
</gene>
<comment type="caution">
    <text evidence="10">The sequence shown here is derived from an EMBL/GenBank/DDBJ whole genome shotgun (WGS) entry which is preliminary data.</text>
</comment>
<feature type="compositionally biased region" description="Basic and acidic residues" evidence="8">
    <location>
        <begin position="1"/>
        <end position="18"/>
    </location>
</feature>
<dbReference type="AlphaFoldDB" id="X1V9R9"/>
<evidence type="ECO:0000256" key="4">
    <source>
        <dbReference type="ARBA" id="ARBA00022692"/>
    </source>
</evidence>
<dbReference type="InterPro" id="IPR005503">
    <property type="entry name" value="FliL"/>
</dbReference>
<dbReference type="GO" id="GO:0005886">
    <property type="term" value="C:plasma membrane"/>
    <property type="evidence" value="ECO:0007669"/>
    <property type="project" value="UniProtKB-SubCell"/>
</dbReference>
<organism evidence="10">
    <name type="scientific">marine sediment metagenome</name>
    <dbReference type="NCBI Taxonomy" id="412755"/>
    <lineage>
        <taxon>unclassified sequences</taxon>
        <taxon>metagenomes</taxon>
        <taxon>ecological metagenomes</taxon>
    </lineage>
</organism>
<keyword evidence="6 9" id="KW-1133">Transmembrane helix</keyword>
<accession>X1V9R9</accession>
<evidence type="ECO:0000256" key="8">
    <source>
        <dbReference type="SAM" id="MobiDB-lite"/>
    </source>
</evidence>
<feature type="transmembrane region" description="Helical" evidence="9">
    <location>
        <begin position="26"/>
        <end position="50"/>
    </location>
</feature>